<dbReference type="GeneID" id="93291191"/>
<feature type="region of interest" description="Disordered" evidence="1">
    <location>
        <begin position="1"/>
        <end position="82"/>
    </location>
</feature>
<organism evidence="2 3">
    <name type="scientific">Fluoribacter dumoffii</name>
    <dbReference type="NCBI Taxonomy" id="463"/>
    <lineage>
        <taxon>Bacteria</taxon>
        <taxon>Pseudomonadati</taxon>
        <taxon>Pseudomonadota</taxon>
        <taxon>Gammaproteobacteria</taxon>
        <taxon>Legionellales</taxon>
        <taxon>Legionellaceae</taxon>
        <taxon>Fluoribacter</taxon>
    </lineage>
</organism>
<dbReference type="OrthoDB" id="5654357at2"/>
<dbReference type="AlphaFoldDB" id="A0A377G5S4"/>
<feature type="compositionally biased region" description="Acidic residues" evidence="1">
    <location>
        <begin position="225"/>
        <end position="235"/>
    </location>
</feature>
<feature type="compositionally biased region" description="Polar residues" evidence="1">
    <location>
        <begin position="293"/>
        <end position="304"/>
    </location>
</feature>
<evidence type="ECO:0000313" key="2">
    <source>
        <dbReference type="EMBL" id="STO20093.1"/>
    </source>
</evidence>
<feature type="region of interest" description="Disordered" evidence="1">
    <location>
        <begin position="220"/>
        <end position="320"/>
    </location>
</feature>
<sequence>MGTEKTEPTSTTPGTTTPGQSVTPPTPPQPQVITPEISDGPKPNAKAKDEGKAQQEPEPLKPFKPKPTSEDDEKKNPMVKFNEQLGEMVAEINGDINNALKGVAQKGLDKVKNSEIGKALGGLSDAIGAKKDELQKAISDQIDSKLDDFKKTPAGQAVTKFMDTMSSVKDTVTSVPDKINQGIVGAIEKATAAVSNIGKKENLDQTVELKDVAMDEKVSIKDTKEDEIEKDEEMDVEKQETQEDVDANNEQTFSEVEEEVQDFQLDGPPDSSTTPSLLAEQSVGSIENYDTVAPSTTPSVSNAPTESMEEEVTSTVSNTI</sequence>
<name>A0A377G5S4_9GAMM</name>
<feature type="compositionally biased region" description="Low complexity" evidence="1">
    <location>
        <begin position="8"/>
        <end position="23"/>
    </location>
</feature>
<dbReference type="RefSeq" id="WP_010652305.1">
    <property type="nucleotide sequence ID" value="NZ_JAPHOO010000002.1"/>
</dbReference>
<proteinExistence type="predicted"/>
<dbReference type="EMBL" id="UGGT01000001">
    <property type="protein sequence ID" value="STO20093.1"/>
    <property type="molecule type" value="Genomic_DNA"/>
</dbReference>
<dbReference type="Proteomes" id="UP000254554">
    <property type="component" value="Unassembled WGS sequence"/>
</dbReference>
<accession>A0A377G5S4</accession>
<gene>
    <name evidence="2" type="ORF">NCTC11370_00138</name>
</gene>
<evidence type="ECO:0000313" key="3">
    <source>
        <dbReference type="Proteomes" id="UP000254554"/>
    </source>
</evidence>
<protein>
    <submittedName>
        <fullName evidence="2">Uncharacterized protein</fullName>
    </submittedName>
</protein>
<reference evidence="2 3" key="1">
    <citation type="submission" date="2018-06" db="EMBL/GenBank/DDBJ databases">
        <authorList>
            <consortium name="Pathogen Informatics"/>
            <person name="Doyle S."/>
        </authorList>
    </citation>
    <scope>NUCLEOTIDE SEQUENCE [LARGE SCALE GENOMIC DNA]</scope>
    <source>
        <strain evidence="2 3">NCTC11370</strain>
    </source>
</reference>
<feature type="compositionally biased region" description="Basic and acidic residues" evidence="1">
    <location>
        <begin position="46"/>
        <end position="76"/>
    </location>
</feature>
<evidence type="ECO:0000256" key="1">
    <source>
        <dbReference type="SAM" id="MobiDB-lite"/>
    </source>
</evidence>
<keyword evidence="3" id="KW-1185">Reference proteome</keyword>